<keyword evidence="1" id="KW-0812">Transmembrane</keyword>
<dbReference type="AlphaFoldDB" id="A0AAV9U4J8"/>
<accession>A0AAV9U4J8</accession>
<proteinExistence type="predicted"/>
<keyword evidence="1" id="KW-1133">Transmembrane helix</keyword>
<organism evidence="2 3">
    <name type="scientific">Orbilia brochopaga</name>
    <dbReference type="NCBI Taxonomy" id="3140254"/>
    <lineage>
        <taxon>Eukaryota</taxon>
        <taxon>Fungi</taxon>
        <taxon>Dikarya</taxon>
        <taxon>Ascomycota</taxon>
        <taxon>Pezizomycotina</taxon>
        <taxon>Orbiliomycetes</taxon>
        <taxon>Orbiliales</taxon>
        <taxon>Orbiliaceae</taxon>
        <taxon>Orbilia</taxon>
    </lineage>
</organism>
<keyword evidence="1" id="KW-0472">Membrane</keyword>
<evidence type="ECO:0000256" key="1">
    <source>
        <dbReference type="SAM" id="Phobius"/>
    </source>
</evidence>
<sequence length="108" mass="12527">MQRMVQSSTAPYKDPDVQASPTVASTLIEEFTKANIRITAPGKEVFKGLIEQEERYLDDDYDQCELWLSELWLAFYFMWYWGLLVREDVDKLPDPMQLMLAAKKGQGS</sequence>
<dbReference type="EMBL" id="JAVHNQ010000012">
    <property type="protein sequence ID" value="KAK6335446.1"/>
    <property type="molecule type" value="Genomic_DNA"/>
</dbReference>
<dbReference type="Proteomes" id="UP001375240">
    <property type="component" value="Unassembled WGS sequence"/>
</dbReference>
<feature type="transmembrane region" description="Helical" evidence="1">
    <location>
        <begin position="66"/>
        <end position="85"/>
    </location>
</feature>
<comment type="caution">
    <text evidence="2">The sequence shown here is derived from an EMBL/GenBank/DDBJ whole genome shotgun (WGS) entry which is preliminary data.</text>
</comment>
<evidence type="ECO:0000313" key="2">
    <source>
        <dbReference type="EMBL" id="KAK6335446.1"/>
    </source>
</evidence>
<reference evidence="2 3" key="1">
    <citation type="submission" date="2019-10" db="EMBL/GenBank/DDBJ databases">
        <authorList>
            <person name="Palmer J.M."/>
        </authorList>
    </citation>
    <scope>NUCLEOTIDE SEQUENCE [LARGE SCALE GENOMIC DNA]</scope>
    <source>
        <strain evidence="2 3">TWF696</strain>
    </source>
</reference>
<keyword evidence="3" id="KW-1185">Reference proteome</keyword>
<gene>
    <name evidence="2" type="ORF">TWF696_002222</name>
</gene>
<name>A0AAV9U4J8_9PEZI</name>
<protein>
    <submittedName>
        <fullName evidence="2">Uncharacterized protein</fullName>
    </submittedName>
</protein>
<evidence type="ECO:0000313" key="3">
    <source>
        <dbReference type="Proteomes" id="UP001375240"/>
    </source>
</evidence>